<dbReference type="STRING" id="1817864.A2Z21_02895"/>
<dbReference type="AlphaFoldDB" id="A0A1F5UW99"/>
<dbReference type="PROSITE" id="PS51257">
    <property type="entry name" value="PROKAR_LIPOPROTEIN"/>
    <property type="match status" value="1"/>
</dbReference>
<gene>
    <name evidence="1" type="ORF">A2Z21_02895</name>
</gene>
<evidence type="ECO:0000313" key="1">
    <source>
        <dbReference type="EMBL" id="OGF54961.1"/>
    </source>
</evidence>
<comment type="caution">
    <text evidence="1">The sequence shown here is derived from an EMBL/GenBank/DDBJ whole genome shotgun (WGS) entry which is preliminary data.</text>
</comment>
<dbReference type="Gene3D" id="2.60.40.680">
    <property type="match status" value="1"/>
</dbReference>
<dbReference type="EMBL" id="MFGX01000067">
    <property type="protein sequence ID" value="OGF54961.1"/>
    <property type="molecule type" value="Genomic_DNA"/>
</dbReference>
<dbReference type="GO" id="GO:0030246">
    <property type="term" value="F:carbohydrate binding"/>
    <property type="evidence" value="ECO:0007669"/>
    <property type="project" value="InterPro"/>
</dbReference>
<name>A0A1F5UW99_FRAXR</name>
<evidence type="ECO:0008006" key="3">
    <source>
        <dbReference type="Google" id="ProtNLM"/>
    </source>
</evidence>
<organism evidence="1 2">
    <name type="scientific">Fraserbacteria sp. (strain RBG_16_55_9)</name>
    <dbReference type="NCBI Taxonomy" id="1817864"/>
    <lineage>
        <taxon>Bacteria</taxon>
        <taxon>Candidatus Fraseribacteriota</taxon>
    </lineage>
</organism>
<reference evidence="1 2" key="1">
    <citation type="journal article" date="2016" name="Nat. Commun.">
        <title>Thousands of microbial genomes shed light on interconnected biogeochemical processes in an aquifer system.</title>
        <authorList>
            <person name="Anantharaman K."/>
            <person name="Brown C.T."/>
            <person name="Hug L.A."/>
            <person name="Sharon I."/>
            <person name="Castelle C.J."/>
            <person name="Probst A.J."/>
            <person name="Thomas B.C."/>
            <person name="Singh A."/>
            <person name="Wilkins M.J."/>
            <person name="Karaoz U."/>
            <person name="Brodie E.L."/>
            <person name="Williams K.H."/>
            <person name="Hubbard S.S."/>
            <person name="Banfield J.F."/>
        </authorList>
    </citation>
    <scope>NUCLEOTIDE SEQUENCE [LARGE SCALE GENOMIC DNA]</scope>
    <source>
        <strain evidence="2">RBG_16_55_9</strain>
    </source>
</reference>
<dbReference type="SUPFAM" id="SSF49384">
    <property type="entry name" value="Carbohydrate-binding domain"/>
    <property type="match status" value="1"/>
</dbReference>
<sequence>MLSRTTAAGLLGLLTLLLCGCMQITRPTVLVENLRLEPGETGLLHITIFNLEGLQVMQVGPVGALTFDPEVIQIQNITGKNGFQVFASSMDNDAGKALFLAGYPGGSLTNGVILELEVKAVGSPKSSTTVEFTRIDLMADEEGDKFLEMDLRGGKVIIQSAASE</sequence>
<protein>
    <recommendedName>
        <fullName evidence="3">Cohesin domain-containing protein</fullName>
    </recommendedName>
</protein>
<dbReference type="InterPro" id="IPR008965">
    <property type="entry name" value="CBM2/CBM3_carb-bd_dom_sf"/>
</dbReference>
<accession>A0A1F5UW99</accession>
<dbReference type="Proteomes" id="UP000179157">
    <property type="component" value="Unassembled WGS sequence"/>
</dbReference>
<proteinExistence type="predicted"/>
<evidence type="ECO:0000313" key="2">
    <source>
        <dbReference type="Proteomes" id="UP000179157"/>
    </source>
</evidence>